<feature type="compositionally biased region" description="Basic residues" evidence="3">
    <location>
        <begin position="96"/>
        <end position="106"/>
    </location>
</feature>
<dbReference type="GO" id="GO:0042274">
    <property type="term" value="P:ribosomal small subunit biogenesis"/>
    <property type="evidence" value="ECO:0007669"/>
    <property type="project" value="TreeGrafter"/>
</dbReference>
<feature type="region of interest" description="Disordered" evidence="3">
    <location>
        <begin position="260"/>
        <end position="360"/>
    </location>
</feature>
<dbReference type="GO" id="GO:0019843">
    <property type="term" value="F:rRNA binding"/>
    <property type="evidence" value="ECO:0007669"/>
    <property type="project" value="TreeGrafter"/>
</dbReference>
<accession>A0A9P4IQP2</accession>
<dbReference type="PANTHER" id="PTHR23236">
    <property type="entry name" value="EUKARYOTIC TRANSLATION INITIATION FACTOR 4B/4H"/>
    <property type="match status" value="1"/>
</dbReference>
<keyword evidence="6" id="KW-1185">Reference proteome</keyword>
<feature type="compositionally biased region" description="Polar residues" evidence="3">
    <location>
        <begin position="324"/>
        <end position="344"/>
    </location>
</feature>
<feature type="compositionally biased region" description="Basic residues" evidence="3">
    <location>
        <begin position="303"/>
        <end position="322"/>
    </location>
</feature>
<dbReference type="InterPro" id="IPR012677">
    <property type="entry name" value="Nucleotide-bd_a/b_plait_sf"/>
</dbReference>
<dbReference type="FunFam" id="3.30.70.330:FF:000376">
    <property type="entry name" value="Putative RNA binding protein"/>
    <property type="match status" value="1"/>
</dbReference>
<evidence type="ECO:0000256" key="1">
    <source>
        <dbReference type="ARBA" id="ARBA00022884"/>
    </source>
</evidence>
<feature type="compositionally biased region" description="Basic and acidic residues" evidence="3">
    <location>
        <begin position="269"/>
        <end position="302"/>
    </location>
</feature>
<feature type="compositionally biased region" description="Basic and acidic residues" evidence="3">
    <location>
        <begin position="36"/>
        <end position="50"/>
    </location>
</feature>
<dbReference type="SUPFAM" id="SSF54928">
    <property type="entry name" value="RNA-binding domain, RBD"/>
    <property type="match status" value="1"/>
</dbReference>
<dbReference type="PROSITE" id="PS50102">
    <property type="entry name" value="RRM"/>
    <property type="match status" value="1"/>
</dbReference>
<feature type="compositionally biased region" description="Polar residues" evidence="3">
    <location>
        <begin position="124"/>
        <end position="136"/>
    </location>
</feature>
<evidence type="ECO:0000313" key="6">
    <source>
        <dbReference type="Proteomes" id="UP000799772"/>
    </source>
</evidence>
<dbReference type="Gene3D" id="3.30.70.330">
    <property type="match status" value="1"/>
</dbReference>
<dbReference type="OrthoDB" id="167718at2759"/>
<sequence length="360" mass="40977">MVKKKQGRKEKSFETGRRRRAELVTEEEADENSLALRKEWLERESKRQKMDGVSGDGNQEADFIPFPTGVDDGPQPVSQTDELKLSRKQRDQPMKKEKKKKSKKEQKKAEKLASQEAREEPDANGTSLNANEPSTLKKSKKRKRNEVEDAEGGVASLPQSDAPASEHDGKQPEDSSKGSHQRFIVFVGNLPYLATAQSIKDHFKKIAPFKVRLSSDKKTGMSNGYAFLEFDRFDRMKTCLELYHHSHFIEGKDSRKINVELTAGGGGHGEARKSKIQAKNEKLQEERSERKIKERRREESHTRKIQKQTKKRKEMREKRHNRPTGANGTVVGSNHKSTNGSADQVNHDGIHPSRRAQMQT</sequence>
<feature type="domain" description="RRM" evidence="4">
    <location>
        <begin position="183"/>
        <end position="264"/>
    </location>
</feature>
<evidence type="ECO:0000256" key="3">
    <source>
        <dbReference type="SAM" id="MobiDB-lite"/>
    </source>
</evidence>
<dbReference type="AlphaFoldDB" id="A0A9P4IQP2"/>
<gene>
    <name evidence="5" type="ORF">NA57DRAFT_70227</name>
</gene>
<proteinExistence type="predicted"/>
<protein>
    <recommendedName>
        <fullName evidence="4">RRM domain-containing protein</fullName>
    </recommendedName>
</protein>
<reference evidence="5" key="1">
    <citation type="journal article" date="2020" name="Stud. Mycol.">
        <title>101 Dothideomycetes genomes: a test case for predicting lifestyles and emergence of pathogens.</title>
        <authorList>
            <person name="Haridas S."/>
            <person name="Albert R."/>
            <person name="Binder M."/>
            <person name="Bloem J."/>
            <person name="Labutti K."/>
            <person name="Salamov A."/>
            <person name="Andreopoulos B."/>
            <person name="Baker S."/>
            <person name="Barry K."/>
            <person name="Bills G."/>
            <person name="Bluhm B."/>
            <person name="Cannon C."/>
            <person name="Castanera R."/>
            <person name="Culley D."/>
            <person name="Daum C."/>
            <person name="Ezra D."/>
            <person name="Gonzalez J."/>
            <person name="Henrissat B."/>
            <person name="Kuo A."/>
            <person name="Liang C."/>
            <person name="Lipzen A."/>
            <person name="Lutzoni F."/>
            <person name="Magnuson J."/>
            <person name="Mondo S."/>
            <person name="Nolan M."/>
            <person name="Ohm R."/>
            <person name="Pangilinan J."/>
            <person name="Park H.-J."/>
            <person name="Ramirez L."/>
            <person name="Alfaro M."/>
            <person name="Sun H."/>
            <person name="Tritt A."/>
            <person name="Yoshinaga Y."/>
            <person name="Zwiers L.-H."/>
            <person name="Turgeon B."/>
            <person name="Goodwin S."/>
            <person name="Spatafora J."/>
            <person name="Crous P."/>
            <person name="Grigoriev I."/>
        </authorList>
    </citation>
    <scope>NUCLEOTIDE SEQUENCE</scope>
    <source>
        <strain evidence="5">CBS 133067</strain>
    </source>
</reference>
<dbReference type="Proteomes" id="UP000799772">
    <property type="component" value="Unassembled WGS sequence"/>
</dbReference>
<name>A0A9P4IQP2_9PEZI</name>
<dbReference type="GO" id="GO:0005730">
    <property type="term" value="C:nucleolus"/>
    <property type="evidence" value="ECO:0007669"/>
    <property type="project" value="TreeGrafter"/>
</dbReference>
<keyword evidence="1 2" id="KW-0694">RNA-binding</keyword>
<feature type="compositionally biased region" description="Basic and acidic residues" evidence="3">
    <location>
        <begin position="81"/>
        <end position="95"/>
    </location>
</feature>
<feature type="compositionally biased region" description="Basic and acidic residues" evidence="3">
    <location>
        <begin position="164"/>
        <end position="177"/>
    </location>
</feature>
<dbReference type="SMART" id="SM00360">
    <property type="entry name" value="RRM"/>
    <property type="match status" value="1"/>
</dbReference>
<feature type="compositionally biased region" description="Basic and acidic residues" evidence="3">
    <location>
        <begin position="107"/>
        <end position="121"/>
    </location>
</feature>
<comment type="caution">
    <text evidence="5">The sequence shown here is derived from an EMBL/GenBank/DDBJ whole genome shotgun (WGS) entry which is preliminary data.</text>
</comment>
<dbReference type="CDD" id="cd12400">
    <property type="entry name" value="RRM_Nop6"/>
    <property type="match status" value="1"/>
</dbReference>
<dbReference type="EMBL" id="ML978121">
    <property type="protein sequence ID" value="KAF2104014.1"/>
    <property type="molecule type" value="Genomic_DNA"/>
</dbReference>
<dbReference type="Pfam" id="PF00076">
    <property type="entry name" value="RRM_1"/>
    <property type="match status" value="1"/>
</dbReference>
<dbReference type="InterPro" id="IPR000504">
    <property type="entry name" value="RRM_dom"/>
</dbReference>
<evidence type="ECO:0000313" key="5">
    <source>
        <dbReference type="EMBL" id="KAF2104014.1"/>
    </source>
</evidence>
<dbReference type="InterPro" id="IPR034228">
    <property type="entry name" value="Nop6_RRM"/>
</dbReference>
<evidence type="ECO:0000256" key="2">
    <source>
        <dbReference type="PROSITE-ProRule" id="PRU00176"/>
    </source>
</evidence>
<feature type="region of interest" description="Disordered" evidence="3">
    <location>
        <begin position="1"/>
        <end position="179"/>
    </location>
</feature>
<dbReference type="InterPro" id="IPR035979">
    <property type="entry name" value="RBD_domain_sf"/>
</dbReference>
<organism evidence="5 6">
    <name type="scientific">Rhizodiscina lignyota</name>
    <dbReference type="NCBI Taxonomy" id="1504668"/>
    <lineage>
        <taxon>Eukaryota</taxon>
        <taxon>Fungi</taxon>
        <taxon>Dikarya</taxon>
        <taxon>Ascomycota</taxon>
        <taxon>Pezizomycotina</taxon>
        <taxon>Dothideomycetes</taxon>
        <taxon>Pleosporomycetidae</taxon>
        <taxon>Aulographales</taxon>
        <taxon>Rhizodiscinaceae</taxon>
        <taxon>Rhizodiscina</taxon>
    </lineage>
</organism>
<evidence type="ECO:0000259" key="4">
    <source>
        <dbReference type="PROSITE" id="PS50102"/>
    </source>
</evidence>
<dbReference type="PANTHER" id="PTHR23236:SF51">
    <property type="entry name" value="NUCLEOLAR PROTEIN 6"/>
    <property type="match status" value="1"/>
</dbReference>